<name>A0A8J3E8D6_9GAMM</name>
<keyword evidence="2" id="KW-1185">Reference proteome</keyword>
<accession>A0A8J3E8D6</accession>
<dbReference type="Proteomes" id="UP000636949">
    <property type="component" value="Unassembled WGS sequence"/>
</dbReference>
<proteinExistence type="predicted"/>
<gene>
    <name evidence="1" type="ORF">GCM10010995_07860</name>
</gene>
<reference evidence="1" key="1">
    <citation type="journal article" date="2014" name="Int. J. Syst. Evol. Microbiol.">
        <title>Complete genome sequence of Corynebacterium casei LMG S-19264T (=DSM 44701T), isolated from a smear-ripened cheese.</title>
        <authorList>
            <consortium name="US DOE Joint Genome Institute (JGI-PGF)"/>
            <person name="Walter F."/>
            <person name="Albersmeier A."/>
            <person name="Kalinowski J."/>
            <person name="Ruckert C."/>
        </authorList>
    </citation>
    <scope>NUCLEOTIDE SEQUENCE</scope>
    <source>
        <strain evidence="1">CGMCC 1.15758</strain>
    </source>
</reference>
<sequence length="316" mass="36793">MNKFTFKISGIFNAHEHNESRNDFKVTTCSINEAMEQAELIIKNNDYNELSCIQITNLVHKCLVIHGDVIKHQNTKAKIHWLYPKFTHSYIQEQVDDLKQGLGYSDTSCERERSRHRILHYELHLAKFNEYGGIYPAYKDRRIDEYALVNDTDDWVVVFNNYFGLFPSEYEARKIIEKAQRAGVHTPVLMTPYSQSKMAHIYLQQQLISTLKPINIVGYIDKAISKRIPSHHSSLIDQLAVKNPKFYLDDLRQKLLEMKTTTLWDDDYLHELYEKGIISKSDYFHRMTIANQPDICSACGTWDCPEMLAGEMCSGI</sequence>
<protein>
    <submittedName>
        <fullName evidence="1">Uncharacterized protein</fullName>
    </submittedName>
</protein>
<dbReference type="EMBL" id="BMJS01000005">
    <property type="protein sequence ID" value="GGF93169.1"/>
    <property type="molecule type" value="Genomic_DNA"/>
</dbReference>
<organism evidence="1 2">
    <name type="scientific">Cysteiniphilum litorale</name>
    <dbReference type="NCBI Taxonomy" id="2056700"/>
    <lineage>
        <taxon>Bacteria</taxon>
        <taxon>Pseudomonadati</taxon>
        <taxon>Pseudomonadota</taxon>
        <taxon>Gammaproteobacteria</taxon>
        <taxon>Thiotrichales</taxon>
        <taxon>Fastidiosibacteraceae</taxon>
        <taxon>Cysteiniphilum</taxon>
    </lineage>
</organism>
<dbReference type="AlphaFoldDB" id="A0A8J3E8D6"/>
<reference evidence="1" key="2">
    <citation type="submission" date="2020-09" db="EMBL/GenBank/DDBJ databases">
        <authorList>
            <person name="Sun Q."/>
            <person name="Zhou Y."/>
        </authorList>
    </citation>
    <scope>NUCLEOTIDE SEQUENCE</scope>
    <source>
        <strain evidence="1">CGMCC 1.15758</strain>
    </source>
</reference>
<comment type="caution">
    <text evidence="1">The sequence shown here is derived from an EMBL/GenBank/DDBJ whole genome shotgun (WGS) entry which is preliminary data.</text>
</comment>
<evidence type="ECO:0000313" key="2">
    <source>
        <dbReference type="Proteomes" id="UP000636949"/>
    </source>
</evidence>
<evidence type="ECO:0000313" key="1">
    <source>
        <dbReference type="EMBL" id="GGF93169.1"/>
    </source>
</evidence>
<dbReference type="RefSeq" id="WP_117002148.1">
    <property type="nucleotide sequence ID" value="NZ_BMJS01000005.1"/>
</dbReference>